<dbReference type="AlphaFoldDB" id="A0A414J5H6"/>
<reference evidence="2 3" key="1">
    <citation type="submission" date="2018-08" db="EMBL/GenBank/DDBJ databases">
        <title>A genome reference for cultivated species of the human gut microbiota.</title>
        <authorList>
            <person name="Zou Y."/>
            <person name="Xue W."/>
            <person name="Luo G."/>
        </authorList>
    </citation>
    <scope>NUCLEOTIDE SEQUENCE [LARGE SCALE GENOMIC DNA]</scope>
    <source>
        <strain evidence="2 3">AM28-23</strain>
    </source>
</reference>
<dbReference type="InterPro" id="IPR039422">
    <property type="entry name" value="MarR/SlyA-like"/>
</dbReference>
<dbReference type="PRINTS" id="PR00598">
    <property type="entry name" value="HTHMARR"/>
</dbReference>
<dbReference type="InterPro" id="IPR000835">
    <property type="entry name" value="HTH_MarR-typ"/>
</dbReference>
<dbReference type="SUPFAM" id="SSF46785">
    <property type="entry name" value="Winged helix' DNA-binding domain"/>
    <property type="match status" value="1"/>
</dbReference>
<protein>
    <submittedName>
        <fullName evidence="2">MarR family transcriptional regulator</fullName>
    </submittedName>
</protein>
<sequence length="150" mass="17529">MTNKKIKEMLDACYQAKRIREMLPPLPEGVMPSYIQYLDAIQKLEKKDIHVKVSDISDVMNLPRPGVTRTVKEMEKKGYLSKIASPDDGRVTYISITEEGWKLFRKYDENYFGELSADLSDISEEDADCMVRTIAKFYQIMCERRCHYDK</sequence>
<feature type="domain" description="HTH marR-type" evidence="1">
    <location>
        <begin position="1"/>
        <end position="139"/>
    </location>
</feature>
<dbReference type="Gene3D" id="1.10.10.10">
    <property type="entry name" value="Winged helix-like DNA-binding domain superfamily/Winged helix DNA-binding domain"/>
    <property type="match status" value="1"/>
</dbReference>
<dbReference type="GO" id="GO:0003700">
    <property type="term" value="F:DNA-binding transcription factor activity"/>
    <property type="evidence" value="ECO:0007669"/>
    <property type="project" value="InterPro"/>
</dbReference>
<name>A0A414J5H6_9FIRM</name>
<evidence type="ECO:0000313" key="2">
    <source>
        <dbReference type="EMBL" id="RHE39642.1"/>
    </source>
</evidence>
<organism evidence="2 3">
    <name type="scientific">Blautia obeum</name>
    <dbReference type="NCBI Taxonomy" id="40520"/>
    <lineage>
        <taxon>Bacteria</taxon>
        <taxon>Bacillati</taxon>
        <taxon>Bacillota</taxon>
        <taxon>Clostridia</taxon>
        <taxon>Lachnospirales</taxon>
        <taxon>Lachnospiraceae</taxon>
        <taxon>Blautia</taxon>
    </lineage>
</organism>
<dbReference type="PANTHER" id="PTHR33164:SF101">
    <property type="entry name" value="TRANSCRIPTIONAL REPRESSOR MPRA"/>
    <property type="match status" value="1"/>
</dbReference>
<dbReference type="SMART" id="SM00347">
    <property type="entry name" value="HTH_MARR"/>
    <property type="match status" value="1"/>
</dbReference>
<dbReference type="RefSeq" id="WP_118050491.1">
    <property type="nucleotide sequence ID" value="NZ_CABJFK010000007.1"/>
</dbReference>
<dbReference type="PROSITE" id="PS50995">
    <property type="entry name" value="HTH_MARR_2"/>
    <property type="match status" value="1"/>
</dbReference>
<dbReference type="InterPro" id="IPR036388">
    <property type="entry name" value="WH-like_DNA-bd_sf"/>
</dbReference>
<dbReference type="PANTHER" id="PTHR33164">
    <property type="entry name" value="TRANSCRIPTIONAL REGULATOR, MARR FAMILY"/>
    <property type="match status" value="1"/>
</dbReference>
<comment type="caution">
    <text evidence="2">The sequence shown here is derived from an EMBL/GenBank/DDBJ whole genome shotgun (WGS) entry which is preliminary data.</text>
</comment>
<gene>
    <name evidence="2" type="ORF">DW740_10450</name>
</gene>
<dbReference type="GO" id="GO:0006950">
    <property type="term" value="P:response to stress"/>
    <property type="evidence" value="ECO:0007669"/>
    <property type="project" value="TreeGrafter"/>
</dbReference>
<dbReference type="Pfam" id="PF12802">
    <property type="entry name" value="MarR_2"/>
    <property type="match status" value="1"/>
</dbReference>
<dbReference type="InterPro" id="IPR036390">
    <property type="entry name" value="WH_DNA-bd_sf"/>
</dbReference>
<dbReference type="Proteomes" id="UP000283745">
    <property type="component" value="Unassembled WGS sequence"/>
</dbReference>
<dbReference type="EMBL" id="QSKF01000007">
    <property type="protein sequence ID" value="RHE39642.1"/>
    <property type="molecule type" value="Genomic_DNA"/>
</dbReference>
<accession>A0A414J5H6</accession>
<evidence type="ECO:0000313" key="3">
    <source>
        <dbReference type="Proteomes" id="UP000283745"/>
    </source>
</evidence>
<evidence type="ECO:0000259" key="1">
    <source>
        <dbReference type="PROSITE" id="PS50995"/>
    </source>
</evidence>
<proteinExistence type="predicted"/>